<evidence type="ECO:0000256" key="9">
    <source>
        <dbReference type="ARBA" id="ARBA00037649"/>
    </source>
</evidence>
<keyword evidence="7" id="KW-0961">Cell wall biogenesis/degradation</keyword>
<dbReference type="EMBL" id="LNYV01000036">
    <property type="protein sequence ID" value="KTD55245.1"/>
    <property type="molecule type" value="Genomic_DNA"/>
</dbReference>
<proteinExistence type="predicted"/>
<feature type="chain" id="PRO_5006917552" description="Endo-1,3-beta-glucanase btgC" evidence="12">
    <location>
        <begin position="19"/>
        <end position="330"/>
    </location>
</feature>
<dbReference type="InterPro" id="IPR050732">
    <property type="entry name" value="Beta-glucan_modifiers"/>
</dbReference>
<dbReference type="GO" id="GO:0071555">
    <property type="term" value="P:cell wall organization"/>
    <property type="evidence" value="ECO:0007669"/>
    <property type="project" value="UniProtKB-KW"/>
</dbReference>
<evidence type="ECO:0000256" key="6">
    <source>
        <dbReference type="ARBA" id="ARBA00023277"/>
    </source>
</evidence>
<evidence type="ECO:0000313" key="14">
    <source>
        <dbReference type="Proteomes" id="UP000054621"/>
    </source>
</evidence>
<dbReference type="STRING" id="28087.Lsai_2837"/>
<dbReference type="GO" id="GO:0005886">
    <property type="term" value="C:plasma membrane"/>
    <property type="evidence" value="ECO:0007669"/>
    <property type="project" value="UniProtKB-SubCell"/>
</dbReference>
<dbReference type="GO" id="GO:0016787">
    <property type="term" value="F:hydrolase activity"/>
    <property type="evidence" value="ECO:0007669"/>
    <property type="project" value="UniProtKB-KW"/>
</dbReference>
<evidence type="ECO:0000256" key="5">
    <source>
        <dbReference type="ARBA" id="ARBA00023180"/>
    </source>
</evidence>
<comment type="caution">
    <text evidence="13">The sequence shown here is derived from an EMBL/GenBank/DDBJ whole genome shotgun (WGS) entry which is preliminary data.</text>
</comment>
<evidence type="ECO:0000256" key="10">
    <source>
        <dbReference type="ARBA" id="ARBA00042373"/>
    </source>
</evidence>
<dbReference type="PANTHER" id="PTHR16631">
    <property type="entry name" value="GLUCAN 1,3-BETA-GLUCOSIDASE"/>
    <property type="match status" value="1"/>
</dbReference>
<reference evidence="13 14" key="1">
    <citation type="submission" date="2015-11" db="EMBL/GenBank/DDBJ databases">
        <title>Genomic analysis of 38 Legionella species identifies large and diverse effector repertoires.</title>
        <authorList>
            <person name="Burstein D."/>
            <person name="Amaro F."/>
            <person name="Zusman T."/>
            <person name="Lifshitz Z."/>
            <person name="Cohen O."/>
            <person name="Gilbert J.A."/>
            <person name="Pupko T."/>
            <person name="Shuman H.A."/>
            <person name="Segal G."/>
        </authorList>
    </citation>
    <scope>NUCLEOTIDE SEQUENCE [LARGE SCALE GENOMIC DNA]</scope>
    <source>
        <strain evidence="13 14">Mt.St.Helens-4</strain>
    </source>
</reference>
<evidence type="ECO:0000256" key="3">
    <source>
        <dbReference type="ARBA" id="ARBA00022801"/>
    </source>
</evidence>
<evidence type="ECO:0000256" key="7">
    <source>
        <dbReference type="ARBA" id="ARBA00023316"/>
    </source>
</evidence>
<dbReference type="Proteomes" id="UP000054621">
    <property type="component" value="Unassembled WGS sequence"/>
</dbReference>
<comment type="subcellular location">
    <subcellularLocation>
        <location evidence="1">Cell membrane</location>
    </subcellularLocation>
</comment>
<feature type="signal peptide" evidence="12">
    <location>
        <begin position="1"/>
        <end position="18"/>
    </location>
</feature>
<keyword evidence="12" id="KW-0732">Signal</keyword>
<accession>A0A0W0YEA5</accession>
<keyword evidence="6" id="KW-0119">Carbohydrate metabolism</keyword>
<protein>
    <recommendedName>
        <fullName evidence="11">Endo-1,3-beta-glucanase btgC</fullName>
    </recommendedName>
    <alternativeName>
        <fullName evidence="10">Laminarinase btgC</fullName>
    </alternativeName>
</protein>
<evidence type="ECO:0000256" key="1">
    <source>
        <dbReference type="ARBA" id="ARBA00004236"/>
    </source>
</evidence>
<comment type="function">
    <text evidence="9">Glucanases play a role in cell expansion during growth, in cell-cell fusion during mating, and in spore release during sporulation. This enzyme may be involved in beta-glucan degradation. Active on laminarin and lichenan.</text>
</comment>
<dbReference type="AlphaFoldDB" id="A0A0W0YEA5"/>
<dbReference type="GO" id="GO:0000272">
    <property type="term" value="P:polysaccharide catabolic process"/>
    <property type="evidence" value="ECO:0007669"/>
    <property type="project" value="UniProtKB-KW"/>
</dbReference>
<evidence type="ECO:0000256" key="8">
    <source>
        <dbReference type="ARBA" id="ARBA00023326"/>
    </source>
</evidence>
<keyword evidence="3" id="KW-0378">Hydrolase</keyword>
<dbReference type="eggNOG" id="COG5309">
    <property type="taxonomic scope" value="Bacteria"/>
</dbReference>
<dbReference type="PATRIC" id="fig|28087.4.peg.3044"/>
<sequence>MKKVVGCMLFLSTFSSWAITRGINYDPAHSKVYTDAQIQNNIQTMKSEMTRDFQTAKNNGFTVVKTFYSIVSTVNGQNTATMADIACPMGIKLLLGVYEFDPAQDNCSTWCDTARAQQVQAAIDSFNKYGSNCIIGIVVGNEDIYNWNFTTPNDLVQQHISSDLSTIRASLGSSALLSTAQQDGALLKLAQSPASTYDPYGIIPKLDFVGANIYPYWSPEQPAFPEPSESQFYNRYNAVKAAYAQTVVVTEEGWPSQYNAGQNPNASLSNEQGYYTWWQNRATGAGGTTMDTFDSYYFALYDKQPLNGDANNFFGLCTYNRGNKILTACN</sequence>
<keyword evidence="5" id="KW-0325">Glycoprotein</keyword>
<keyword evidence="2" id="KW-1003">Cell membrane</keyword>
<organism evidence="13 14">
    <name type="scientific">Legionella sainthelensi</name>
    <dbReference type="NCBI Taxonomy" id="28087"/>
    <lineage>
        <taxon>Bacteria</taxon>
        <taxon>Pseudomonadati</taxon>
        <taxon>Pseudomonadota</taxon>
        <taxon>Gammaproteobacteria</taxon>
        <taxon>Legionellales</taxon>
        <taxon>Legionellaceae</taxon>
        <taxon>Legionella</taxon>
    </lineage>
</organism>
<evidence type="ECO:0000256" key="12">
    <source>
        <dbReference type="SAM" id="SignalP"/>
    </source>
</evidence>
<keyword evidence="4" id="KW-0472">Membrane</keyword>
<dbReference type="Gene3D" id="3.20.20.80">
    <property type="entry name" value="Glycosidases"/>
    <property type="match status" value="1"/>
</dbReference>
<dbReference type="RefSeq" id="WP_027272591.1">
    <property type="nucleotide sequence ID" value="NZ_CAAAJE010000013.1"/>
</dbReference>
<gene>
    <name evidence="13" type="ORF">Lsai_2837</name>
</gene>
<evidence type="ECO:0000313" key="13">
    <source>
        <dbReference type="EMBL" id="KTD55245.1"/>
    </source>
</evidence>
<name>A0A0W0YEA5_9GAMM</name>
<dbReference type="InterPro" id="IPR017853">
    <property type="entry name" value="GH"/>
</dbReference>
<evidence type="ECO:0000256" key="4">
    <source>
        <dbReference type="ARBA" id="ARBA00023136"/>
    </source>
</evidence>
<evidence type="ECO:0000256" key="2">
    <source>
        <dbReference type="ARBA" id="ARBA00022475"/>
    </source>
</evidence>
<dbReference type="SUPFAM" id="SSF51445">
    <property type="entry name" value="(Trans)glycosidases"/>
    <property type="match status" value="1"/>
</dbReference>
<dbReference type="OrthoDB" id="9806824at2"/>
<dbReference type="PANTHER" id="PTHR16631:SF17">
    <property type="entry name" value="GLUCAN ENDO-1,3-BETA-GLUCOSIDASE BTGC"/>
    <property type="match status" value="1"/>
</dbReference>
<keyword evidence="8" id="KW-0624">Polysaccharide degradation</keyword>
<evidence type="ECO:0000256" key="11">
    <source>
        <dbReference type="ARBA" id="ARBA00043078"/>
    </source>
</evidence>